<dbReference type="InterPro" id="IPR003594">
    <property type="entry name" value="HATPase_dom"/>
</dbReference>
<dbReference type="PROSITE" id="PS50109">
    <property type="entry name" value="HIS_KIN"/>
    <property type="match status" value="1"/>
</dbReference>
<evidence type="ECO:0000256" key="5">
    <source>
        <dbReference type="ARBA" id="ARBA00022777"/>
    </source>
</evidence>
<accession>G8TJA8</accession>
<dbReference type="AlphaFoldDB" id="G8TJA8"/>
<proteinExistence type="predicted"/>
<sequence length="529" mass="60698">MTDRQIISLESEAGFQALFQYAIVGILVINSEGYIQMANPCAEKLFGYTKTELIGQPVEVLIPEPIRHKHVHHRDKYFKNPKARPMGYGLNLFARKKDGAYFPVEISLGHYELYGEQLAVAFITDISERVKAEDHIRQNEREYRLMFEGIHESFMLQEIVKDAGGNIVDLLFLEVNPATEKIMAKKRHEIIGHLRSEFFGPLDKKVVDIIPRVEKGENVRYQQYFESIGRWFDRSFYSLKPGQLVTLSIDITQQKQAEEAIRESRAALKKINASLERKVMERTQELTEALAREKELSELKSRFMSIASHEFRTPLTTILSSTSLIEQYSKAEQQESRKKHTERIKSSVKNLTDILSDFLSLDKLEQGKVQVVKEPFDLHELAGEIIEELNGVLKKGQVILLFFEGRKKINQDKKILRNVLLNLLSNAIKYSEENKLISLSIEVENNQVLIKVKDEGIGIPEEEQKNLFGKFYRAKNATNIQGTGLGLNIVKRYVELLEGDISFISRQNEGTVFTLCFPDQVCRINGEAE</sequence>
<dbReference type="OrthoDB" id="9808408at2"/>
<gene>
    <name evidence="10" type="ordered locus">Niako_2294</name>
</gene>
<feature type="domain" description="Histidine kinase" evidence="8">
    <location>
        <begin position="306"/>
        <end position="521"/>
    </location>
</feature>
<evidence type="ECO:0000313" key="10">
    <source>
        <dbReference type="EMBL" id="AEV98641.1"/>
    </source>
</evidence>
<dbReference type="InterPro" id="IPR005467">
    <property type="entry name" value="His_kinase_dom"/>
</dbReference>
<keyword evidence="7" id="KW-0175">Coiled coil</keyword>
<comment type="catalytic activity">
    <reaction evidence="1">
        <text>ATP + protein L-histidine = ADP + protein N-phospho-L-histidine.</text>
        <dbReference type="EC" id="2.7.13.3"/>
    </reaction>
</comment>
<evidence type="ECO:0000256" key="3">
    <source>
        <dbReference type="ARBA" id="ARBA00022553"/>
    </source>
</evidence>
<dbReference type="InterPro" id="IPR000014">
    <property type="entry name" value="PAS"/>
</dbReference>
<reference evidence="10 11" key="1">
    <citation type="submission" date="2011-12" db="EMBL/GenBank/DDBJ databases">
        <title>The complete genome of Niastella koreensis GR20-10.</title>
        <authorList>
            <consortium name="US DOE Joint Genome Institute (JGI-PGF)"/>
            <person name="Lucas S."/>
            <person name="Han J."/>
            <person name="Lapidus A."/>
            <person name="Bruce D."/>
            <person name="Goodwin L."/>
            <person name="Pitluck S."/>
            <person name="Peters L."/>
            <person name="Kyrpides N."/>
            <person name="Mavromatis K."/>
            <person name="Ivanova N."/>
            <person name="Mikhailova N."/>
            <person name="Davenport K."/>
            <person name="Saunders E."/>
            <person name="Detter J.C."/>
            <person name="Tapia R."/>
            <person name="Han C."/>
            <person name="Land M."/>
            <person name="Hauser L."/>
            <person name="Markowitz V."/>
            <person name="Cheng J.-F."/>
            <person name="Hugenholtz P."/>
            <person name="Woyke T."/>
            <person name="Wu D."/>
            <person name="Tindall B."/>
            <person name="Pomrenke H."/>
            <person name="Brambilla E."/>
            <person name="Klenk H.-P."/>
            <person name="Eisen J.A."/>
        </authorList>
    </citation>
    <scope>NUCLEOTIDE SEQUENCE [LARGE SCALE GENOMIC DNA]</scope>
    <source>
        <strain evidence="11">DSM 17620 / KACC 11465 / NBRC 106392 / GR20-10</strain>
    </source>
</reference>
<dbReference type="RefSeq" id="WP_014218555.1">
    <property type="nucleotide sequence ID" value="NC_016609.1"/>
</dbReference>
<evidence type="ECO:0000256" key="7">
    <source>
        <dbReference type="SAM" id="Coils"/>
    </source>
</evidence>
<evidence type="ECO:0000256" key="1">
    <source>
        <dbReference type="ARBA" id="ARBA00000085"/>
    </source>
</evidence>
<dbReference type="SMART" id="SM00091">
    <property type="entry name" value="PAS"/>
    <property type="match status" value="2"/>
</dbReference>
<dbReference type="InterPro" id="IPR035965">
    <property type="entry name" value="PAS-like_dom_sf"/>
</dbReference>
<dbReference type="STRING" id="700598.Niako_2294"/>
<dbReference type="eggNOG" id="COG2205">
    <property type="taxonomic scope" value="Bacteria"/>
</dbReference>
<dbReference type="Pfam" id="PF02518">
    <property type="entry name" value="HATPase_c"/>
    <property type="match status" value="1"/>
</dbReference>
<feature type="domain" description="PAS" evidence="9">
    <location>
        <begin position="11"/>
        <end position="64"/>
    </location>
</feature>
<evidence type="ECO:0000259" key="9">
    <source>
        <dbReference type="PROSITE" id="PS50112"/>
    </source>
</evidence>
<dbReference type="Pfam" id="PF00512">
    <property type="entry name" value="HisKA"/>
    <property type="match status" value="1"/>
</dbReference>
<dbReference type="Pfam" id="PF13426">
    <property type="entry name" value="PAS_9"/>
    <property type="match status" value="1"/>
</dbReference>
<dbReference type="InterPro" id="IPR036097">
    <property type="entry name" value="HisK_dim/P_sf"/>
</dbReference>
<dbReference type="PROSITE" id="PS50112">
    <property type="entry name" value="PAS"/>
    <property type="match status" value="1"/>
</dbReference>
<dbReference type="Gene3D" id="3.30.565.10">
    <property type="entry name" value="Histidine kinase-like ATPase, C-terminal domain"/>
    <property type="match status" value="1"/>
</dbReference>
<keyword evidence="5 10" id="KW-0418">Kinase</keyword>
<dbReference type="SMART" id="SM00388">
    <property type="entry name" value="HisKA"/>
    <property type="match status" value="1"/>
</dbReference>
<dbReference type="NCBIfam" id="TIGR00229">
    <property type="entry name" value="sensory_box"/>
    <property type="match status" value="1"/>
</dbReference>
<dbReference type="HOGENOM" id="CLU_000445_89_2_10"/>
<dbReference type="FunFam" id="3.30.565.10:FF:000006">
    <property type="entry name" value="Sensor histidine kinase WalK"/>
    <property type="match status" value="1"/>
</dbReference>
<dbReference type="SUPFAM" id="SSF47384">
    <property type="entry name" value="Homodimeric domain of signal transducing histidine kinase"/>
    <property type="match status" value="1"/>
</dbReference>
<dbReference type="SUPFAM" id="SSF55874">
    <property type="entry name" value="ATPase domain of HSP90 chaperone/DNA topoisomerase II/histidine kinase"/>
    <property type="match status" value="1"/>
</dbReference>
<dbReference type="InterPro" id="IPR050736">
    <property type="entry name" value="Sensor_HK_Regulatory"/>
</dbReference>
<keyword evidence="3" id="KW-0597">Phosphoprotein</keyword>
<dbReference type="KEGG" id="nko:Niako_2294"/>
<evidence type="ECO:0000256" key="2">
    <source>
        <dbReference type="ARBA" id="ARBA00012438"/>
    </source>
</evidence>
<dbReference type="PRINTS" id="PR00344">
    <property type="entry name" value="BCTRLSENSOR"/>
</dbReference>
<keyword evidence="4" id="KW-0808">Transferase</keyword>
<evidence type="ECO:0000256" key="4">
    <source>
        <dbReference type="ARBA" id="ARBA00022679"/>
    </source>
</evidence>
<dbReference type="Gene3D" id="3.30.450.20">
    <property type="entry name" value="PAS domain"/>
    <property type="match status" value="2"/>
</dbReference>
<dbReference type="PANTHER" id="PTHR43711">
    <property type="entry name" value="TWO-COMPONENT HISTIDINE KINASE"/>
    <property type="match status" value="1"/>
</dbReference>
<dbReference type="InterPro" id="IPR004358">
    <property type="entry name" value="Sig_transdc_His_kin-like_C"/>
</dbReference>
<dbReference type="CDD" id="cd00130">
    <property type="entry name" value="PAS"/>
    <property type="match status" value="1"/>
</dbReference>
<dbReference type="GO" id="GO:0000155">
    <property type="term" value="F:phosphorelay sensor kinase activity"/>
    <property type="evidence" value="ECO:0007669"/>
    <property type="project" value="InterPro"/>
</dbReference>
<dbReference type="PANTHER" id="PTHR43711:SF26">
    <property type="entry name" value="SENSOR HISTIDINE KINASE RCSC"/>
    <property type="match status" value="1"/>
</dbReference>
<feature type="coiled-coil region" evidence="7">
    <location>
        <begin position="254"/>
        <end position="292"/>
    </location>
</feature>
<evidence type="ECO:0000259" key="8">
    <source>
        <dbReference type="PROSITE" id="PS50109"/>
    </source>
</evidence>
<dbReference type="CDD" id="cd00082">
    <property type="entry name" value="HisKA"/>
    <property type="match status" value="1"/>
</dbReference>
<dbReference type="EC" id="2.7.13.3" evidence="2"/>
<keyword evidence="6" id="KW-0902">Two-component regulatory system</keyword>
<name>G8TJA8_NIAKG</name>
<protein>
    <recommendedName>
        <fullName evidence="2">histidine kinase</fullName>
        <ecNumber evidence="2">2.7.13.3</ecNumber>
    </recommendedName>
</protein>
<dbReference type="SMART" id="SM00387">
    <property type="entry name" value="HATPase_c"/>
    <property type="match status" value="1"/>
</dbReference>
<dbReference type="SUPFAM" id="SSF55785">
    <property type="entry name" value="PYP-like sensor domain (PAS domain)"/>
    <property type="match status" value="2"/>
</dbReference>
<dbReference type="InterPro" id="IPR036890">
    <property type="entry name" value="HATPase_C_sf"/>
</dbReference>
<dbReference type="CDD" id="cd00075">
    <property type="entry name" value="HATPase"/>
    <property type="match status" value="1"/>
</dbReference>
<dbReference type="Gene3D" id="1.10.287.130">
    <property type="match status" value="1"/>
</dbReference>
<dbReference type="InterPro" id="IPR003661">
    <property type="entry name" value="HisK_dim/P_dom"/>
</dbReference>
<dbReference type="Proteomes" id="UP000005438">
    <property type="component" value="Chromosome"/>
</dbReference>
<dbReference type="EMBL" id="CP003178">
    <property type="protein sequence ID" value="AEV98641.1"/>
    <property type="molecule type" value="Genomic_DNA"/>
</dbReference>
<evidence type="ECO:0000313" key="11">
    <source>
        <dbReference type="Proteomes" id="UP000005438"/>
    </source>
</evidence>
<evidence type="ECO:0000256" key="6">
    <source>
        <dbReference type="ARBA" id="ARBA00023012"/>
    </source>
</evidence>
<organism evidence="10 11">
    <name type="scientific">Niastella koreensis (strain DSM 17620 / KACC 11465 / NBRC 106392 / GR20-10)</name>
    <dbReference type="NCBI Taxonomy" id="700598"/>
    <lineage>
        <taxon>Bacteria</taxon>
        <taxon>Pseudomonadati</taxon>
        <taxon>Bacteroidota</taxon>
        <taxon>Chitinophagia</taxon>
        <taxon>Chitinophagales</taxon>
        <taxon>Chitinophagaceae</taxon>
        <taxon>Niastella</taxon>
    </lineage>
</organism>